<dbReference type="RefSeq" id="WP_067384043.1">
    <property type="nucleotide sequence ID" value="NZ_CP015839.1"/>
</dbReference>
<evidence type="ECO:0000256" key="2">
    <source>
        <dbReference type="ARBA" id="ARBA00023125"/>
    </source>
</evidence>
<reference evidence="6 7" key="2">
    <citation type="journal article" date="2018" name="Int. J. Syst. Evol. Microbiol.">
        <title>Marinobacterium aestuarii sp. nov., a benzene-degrading marine bacterium isolated from estuary sediment.</title>
        <authorList>
            <person name="Bae S.S."/>
            <person name="Jung J."/>
            <person name="Chung D."/>
            <person name="Baek K."/>
        </authorList>
    </citation>
    <scope>NUCLEOTIDE SEQUENCE [LARGE SCALE GENOMIC DNA]</scope>
    <source>
        <strain evidence="6 7">ST58-10</strain>
    </source>
</reference>
<feature type="DNA-binding region" description="H-T-H motif" evidence="4">
    <location>
        <begin position="33"/>
        <end position="52"/>
    </location>
</feature>
<dbReference type="InterPro" id="IPR025996">
    <property type="entry name" value="MT1864/Rv1816-like_C"/>
</dbReference>
<gene>
    <name evidence="6" type="ORF">A8C75_14930</name>
</gene>
<organism evidence="6 7">
    <name type="scientific">Marinobacterium aestuarii</name>
    <dbReference type="NCBI Taxonomy" id="1821621"/>
    <lineage>
        <taxon>Bacteria</taxon>
        <taxon>Pseudomonadati</taxon>
        <taxon>Pseudomonadota</taxon>
        <taxon>Gammaproteobacteria</taxon>
        <taxon>Oceanospirillales</taxon>
        <taxon>Oceanospirillaceae</taxon>
        <taxon>Marinobacterium</taxon>
    </lineage>
</organism>
<dbReference type="PROSITE" id="PS50977">
    <property type="entry name" value="HTH_TETR_2"/>
    <property type="match status" value="1"/>
</dbReference>
<keyword evidence="2 4" id="KW-0238">DNA-binding</keyword>
<protein>
    <recommendedName>
        <fullName evidence="5">HTH tetR-type domain-containing protein</fullName>
    </recommendedName>
</protein>
<dbReference type="InterPro" id="IPR009057">
    <property type="entry name" value="Homeodomain-like_sf"/>
</dbReference>
<name>A0A1A9F0N3_9GAMM</name>
<evidence type="ECO:0000256" key="1">
    <source>
        <dbReference type="ARBA" id="ARBA00023015"/>
    </source>
</evidence>
<feature type="domain" description="HTH tetR-type" evidence="5">
    <location>
        <begin position="10"/>
        <end position="70"/>
    </location>
</feature>
<dbReference type="GO" id="GO:0000976">
    <property type="term" value="F:transcription cis-regulatory region binding"/>
    <property type="evidence" value="ECO:0007669"/>
    <property type="project" value="TreeGrafter"/>
</dbReference>
<keyword evidence="7" id="KW-1185">Reference proteome</keyword>
<dbReference type="KEGG" id="mars:A8C75_14930"/>
<dbReference type="OrthoDB" id="7223515at2"/>
<dbReference type="PANTHER" id="PTHR30055">
    <property type="entry name" value="HTH-TYPE TRANSCRIPTIONAL REGULATOR RUTR"/>
    <property type="match status" value="1"/>
</dbReference>
<keyword evidence="3" id="KW-0804">Transcription</keyword>
<accession>A0A1A9F0N3</accession>
<dbReference type="GO" id="GO:0003700">
    <property type="term" value="F:DNA-binding transcription factor activity"/>
    <property type="evidence" value="ECO:0007669"/>
    <property type="project" value="TreeGrafter"/>
</dbReference>
<dbReference type="Proteomes" id="UP000078070">
    <property type="component" value="Chromosome"/>
</dbReference>
<proteinExistence type="predicted"/>
<dbReference type="Gene3D" id="1.10.357.10">
    <property type="entry name" value="Tetracycline Repressor, domain 2"/>
    <property type="match status" value="1"/>
</dbReference>
<dbReference type="STRING" id="1821621.A8C75_14930"/>
<evidence type="ECO:0000313" key="7">
    <source>
        <dbReference type="Proteomes" id="UP000078070"/>
    </source>
</evidence>
<evidence type="ECO:0000259" key="5">
    <source>
        <dbReference type="PROSITE" id="PS50977"/>
    </source>
</evidence>
<dbReference type="Pfam" id="PF13305">
    <property type="entry name" value="TetR_C_33"/>
    <property type="match status" value="1"/>
</dbReference>
<reference evidence="7" key="1">
    <citation type="submission" date="2016-05" db="EMBL/GenBank/DDBJ databases">
        <authorList>
            <person name="Baek K."/>
            <person name="Yang S.-J."/>
        </authorList>
    </citation>
    <scope>NUCLEOTIDE SEQUENCE [LARGE SCALE GENOMIC DNA]</scope>
    <source>
        <strain evidence="7">ST58-10</strain>
    </source>
</reference>
<evidence type="ECO:0000313" key="6">
    <source>
        <dbReference type="EMBL" id="ANG63642.1"/>
    </source>
</evidence>
<dbReference type="InterPro" id="IPR050109">
    <property type="entry name" value="HTH-type_TetR-like_transc_reg"/>
</dbReference>
<dbReference type="PANTHER" id="PTHR30055:SF234">
    <property type="entry name" value="HTH-TYPE TRANSCRIPTIONAL REGULATOR BETI"/>
    <property type="match status" value="1"/>
</dbReference>
<dbReference type="EMBL" id="CP015839">
    <property type="protein sequence ID" value="ANG63642.1"/>
    <property type="molecule type" value="Genomic_DNA"/>
</dbReference>
<dbReference type="AlphaFoldDB" id="A0A1A9F0N3"/>
<dbReference type="InterPro" id="IPR001647">
    <property type="entry name" value="HTH_TetR"/>
</dbReference>
<evidence type="ECO:0000256" key="3">
    <source>
        <dbReference type="ARBA" id="ARBA00023163"/>
    </source>
</evidence>
<dbReference type="SUPFAM" id="SSF48498">
    <property type="entry name" value="Tetracyclin repressor-like, C-terminal domain"/>
    <property type="match status" value="1"/>
</dbReference>
<sequence>MARRREHSREALTELALCAAERLLDEQGIAVLSTRRIAAEIGYSAATLYSVFSSLDDLCWQLNARTLKQLLDELDALGELAPREALKAYALCYVAFAARWPERWSLLFEHRTPETLQVPAWLNESIGRLFSQLELCLGELAPEVSAEELALTARTLWSGVHGVAVLQLRDKLFLPPQGKQEQMLVTLVDYHLDGWRLNRESRT</sequence>
<dbReference type="SUPFAM" id="SSF46689">
    <property type="entry name" value="Homeodomain-like"/>
    <property type="match status" value="1"/>
</dbReference>
<keyword evidence="1" id="KW-0805">Transcription regulation</keyword>
<dbReference type="Pfam" id="PF00440">
    <property type="entry name" value="TetR_N"/>
    <property type="match status" value="1"/>
</dbReference>
<dbReference type="InterPro" id="IPR036271">
    <property type="entry name" value="Tet_transcr_reg_TetR-rel_C_sf"/>
</dbReference>
<evidence type="ECO:0000256" key="4">
    <source>
        <dbReference type="PROSITE-ProRule" id="PRU00335"/>
    </source>
</evidence>